<sequence length="61" mass="7126">MMVWGHGFFAKTMIPDHHAIQISFIKRQQPLINKRLLLFTLYHPYAKTSILLTVCINSINN</sequence>
<protein>
    <submittedName>
        <fullName evidence="1">Uncharacterized protein</fullName>
    </submittedName>
</protein>
<gene>
    <name evidence="1" type="ordered locus">XNC1_1813</name>
</gene>
<dbReference type="AlphaFoldDB" id="D3VD07"/>
<dbReference type="KEGG" id="xne:XNC1_1813"/>
<proteinExistence type="predicted"/>
<dbReference type="HOGENOM" id="CLU_2921775_0_0_6"/>
<keyword evidence="2" id="KW-1185">Reference proteome</keyword>
<dbReference type="STRING" id="406817.XNC1_1813"/>
<dbReference type="EMBL" id="FN667742">
    <property type="protein sequence ID" value="CBJ89873.1"/>
    <property type="molecule type" value="Genomic_DNA"/>
</dbReference>
<reference evidence="1 2" key="1">
    <citation type="journal article" date="2011" name="PLoS ONE">
        <title>The entomopathogenic bacterial endosymbionts xenorhabdus and photorhabdus: convergent lifestyles from divergent genomes.</title>
        <authorList>
            <person name="Chaston J.M."/>
            <person name="Suen G."/>
            <person name="Tucker S.L."/>
            <person name="Andersen A.W."/>
            <person name="Bhasin A."/>
            <person name="Bode E."/>
            <person name="Bode H.B."/>
            <person name="Brachmann A.O."/>
            <person name="Cowles C.E."/>
            <person name="Cowles K.N."/>
            <person name="Darby C."/>
            <person name="de Leon L."/>
            <person name="Drace K."/>
            <person name="Du Z."/>
            <person name="Givaudan A."/>
            <person name="Herbert Tran E.E."/>
            <person name="Jewell K.A."/>
            <person name="Knack J.J."/>
            <person name="Krasomil-Osterfeld K.C."/>
            <person name="Kukor R."/>
            <person name="Lanois A."/>
            <person name="Latreille P."/>
            <person name="Leimgruber N.K."/>
            <person name="Lipke C.M."/>
            <person name="Liu R."/>
            <person name="Lu X."/>
            <person name="Martens E.C."/>
            <person name="Marri P.R."/>
            <person name="Medigue C."/>
            <person name="Menard M.L."/>
            <person name="Miller N.M."/>
            <person name="Morales-Soto N."/>
            <person name="Norton S."/>
            <person name="Ogier J.C."/>
            <person name="Orchard S.S."/>
            <person name="Park D."/>
            <person name="Park Y."/>
            <person name="Qurollo B.A."/>
            <person name="Sugar D.R."/>
            <person name="Richards G.R."/>
            <person name="Rouy Z."/>
            <person name="Slominski B."/>
            <person name="Slominski K."/>
            <person name="Snyder H."/>
            <person name="Tjaden B.C."/>
            <person name="van der Hoeven R."/>
            <person name="Welch R.D."/>
            <person name="Wheeler C."/>
            <person name="Xiang B."/>
            <person name="Barbazuk B."/>
            <person name="Gaudriault S."/>
            <person name="Goodner B."/>
            <person name="Slater S.C."/>
            <person name="Forst S."/>
            <person name="Goldman B.S."/>
            <person name="Goodrich-Blair H."/>
        </authorList>
    </citation>
    <scope>NUCLEOTIDE SEQUENCE [LARGE SCALE GENOMIC DNA]</scope>
    <source>
        <strain evidence="2">ATCC 19061 / DSM 3370 / CCUG 14189 / LMG 1036 / NCIMB 9965 / AN6</strain>
    </source>
</reference>
<evidence type="ECO:0000313" key="1">
    <source>
        <dbReference type="EMBL" id="CBJ89873.1"/>
    </source>
</evidence>
<organism evidence="1 2">
    <name type="scientific">Xenorhabdus nematophila (strain ATCC 19061 / DSM 3370 / CCUG 14189 / LMG 1036 / NCIMB 9965 / AN6)</name>
    <dbReference type="NCBI Taxonomy" id="406817"/>
    <lineage>
        <taxon>Bacteria</taxon>
        <taxon>Pseudomonadati</taxon>
        <taxon>Pseudomonadota</taxon>
        <taxon>Gammaproteobacteria</taxon>
        <taxon>Enterobacterales</taxon>
        <taxon>Morganellaceae</taxon>
        <taxon>Xenorhabdus</taxon>
    </lineage>
</organism>
<name>D3VD07_XENNA</name>
<evidence type="ECO:0000313" key="2">
    <source>
        <dbReference type="Proteomes" id="UP000008075"/>
    </source>
</evidence>
<accession>D3VD07</accession>
<dbReference type="Proteomes" id="UP000008075">
    <property type="component" value="Chromosome"/>
</dbReference>